<comment type="caution">
    <text evidence="7">The sequence shown here is derived from an EMBL/GenBank/DDBJ whole genome shotgun (WGS) entry which is preliminary data.</text>
</comment>
<feature type="domain" description="ABC transporter" evidence="6">
    <location>
        <begin position="278"/>
        <end position="525"/>
    </location>
</feature>
<evidence type="ECO:0000256" key="4">
    <source>
        <dbReference type="ARBA" id="ARBA00022741"/>
    </source>
</evidence>
<evidence type="ECO:0000313" key="7">
    <source>
        <dbReference type="EMBL" id="EJF89134.1"/>
    </source>
</evidence>
<comment type="subcellular location">
    <subcellularLocation>
        <location evidence="1">Cell inner membrane</location>
        <topology evidence="1">Peripheral membrane protein</topology>
    </subcellularLocation>
</comment>
<dbReference type="PROSITE" id="PS00211">
    <property type="entry name" value="ABC_TRANSPORTER_1"/>
    <property type="match status" value="2"/>
</dbReference>
<evidence type="ECO:0000259" key="6">
    <source>
        <dbReference type="PROSITE" id="PS50893"/>
    </source>
</evidence>
<keyword evidence="5" id="KW-0067">ATP-binding</keyword>
<protein>
    <recommendedName>
        <fullName evidence="6">ABC transporter domain-containing protein</fullName>
    </recommendedName>
</protein>
<dbReference type="InterPro" id="IPR050319">
    <property type="entry name" value="ABC_transp_ATP-bind"/>
</dbReference>
<keyword evidence="4" id="KW-0547">Nucleotide-binding</keyword>
<dbReference type="GO" id="GO:0015833">
    <property type="term" value="P:peptide transport"/>
    <property type="evidence" value="ECO:0007669"/>
    <property type="project" value="InterPro"/>
</dbReference>
<dbReference type="HOGENOM" id="CLU_000604_86_2_5"/>
<evidence type="ECO:0000256" key="5">
    <source>
        <dbReference type="ARBA" id="ARBA00022840"/>
    </source>
</evidence>
<dbReference type="InterPro" id="IPR013563">
    <property type="entry name" value="Oligopep_ABC_C"/>
</dbReference>
<dbReference type="Gene3D" id="3.40.50.300">
    <property type="entry name" value="P-loop containing nucleotide triphosphate hydrolases"/>
    <property type="match status" value="2"/>
</dbReference>
<accession>J0R0T3</accession>
<dbReference type="InterPro" id="IPR017871">
    <property type="entry name" value="ABC_transporter-like_CS"/>
</dbReference>
<sequence>MTAPLLRIEDLSIAYQDHHQWRRVTHHIGFDMQKGEALALVGESGSGKTTTAQSILGLLPKNARIETGHIFINGHDISRWSSRRLRFLRGKIISLIPQDPSSSLDPLMKIGHQIAEIFHIHKTLAKHHIKSRVIELLEEVGFSEAEKRANQYPHELSGGMKQRVLIAMAIALKPDLIIADEPTSALDVTVQKRILDLIDGLKREHGASLLMVTHDLGVASDRAERIIILQNGRIQEVGKSQIVLSSPQSDYTKNLVAHDPALSPIKFRKKTISDDIVISVDNLMVDYKGNDKEKKTVFRAVNDVSFQVAHGTTHALVGESGSGKTSTIRALCGFITPTSGKIKINGMDVTHLKPKELRAFRRHLQMVYQNPFGSLDPHYTIGQIIEEPLWNFDHHDKFERRQRVLTLLDQVELPQSSLERKPHALSGGQRQRVAIARALILEPEILVLDEAVSALDVSVQAQILALLERLQKEHALTYLFVSHDLSVIRQIADTVSVLKDGIALETGYVEDIFTKPHHAYTRMLISAIPGKANALHHSLMGASL</sequence>
<dbReference type="SUPFAM" id="SSF52540">
    <property type="entry name" value="P-loop containing nucleoside triphosphate hydrolases"/>
    <property type="match status" value="2"/>
</dbReference>
<dbReference type="OrthoDB" id="9815712at2"/>
<dbReference type="eggNOG" id="COG4172">
    <property type="taxonomic scope" value="Bacteria"/>
</dbReference>
<name>J0R0T3_9HYPH</name>
<dbReference type="InterPro" id="IPR027417">
    <property type="entry name" value="P-loop_NTPase"/>
</dbReference>
<dbReference type="AlphaFoldDB" id="J0R0T3"/>
<proteinExistence type="inferred from homology"/>
<evidence type="ECO:0000313" key="8">
    <source>
        <dbReference type="Proteomes" id="UP000008952"/>
    </source>
</evidence>
<dbReference type="GO" id="GO:0055085">
    <property type="term" value="P:transmembrane transport"/>
    <property type="evidence" value="ECO:0007669"/>
    <property type="project" value="UniProtKB-ARBA"/>
</dbReference>
<dbReference type="RefSeq" id="WP_008040252.1">
    <property type="nucleotide sequence ID" value="NZ_JH725147.1"/>
</dbReference>
<evidence type="ECO:0000256" key="1">
    <source>
        <dbReference type="ARBA" id="ARBA00004417"/>
    </source>
</evidence>
<dbReference type="SMART" id="SM00382">
    <property type="entry name" value="AAA"/>
    <property type="match status" value="2"/>
</dbReference>
<keyword evidence="3" id="KW-0813">Transport</keyword>
<dbReference type="Pfam" id="PF08352">
    <property type="entry name" value="oligo_HPY"/>
    <property type="match status" value="1"/>
</dbReference>
<organism evidence="7 8">
    <name type="scientific">Bartonella tamiae Th239</name>
    <dbReference type="NCBI Taxonomy" id="1094558"/>
    <lineage>
        <taxon>Bacteria</taxon>
        <taxon>Pseudomonadati</taxon>
        <taxon>Pseudomonadota</taxon>
        <taxon>Alphaproteobacteria</taxon>
        <taxon>Hyphomicrobiales</taxon>
        <taxon>Bartonellaceae</taxon>
        <taxon>Bartonella</taxon>
    </lineage>
</organism>
<keyword evidence="8" id="KW-1185">Reference proteome</keyword>
<dbReference type="NCBIfam" id="NF007739">
    <property type="entry name" value="PRK10419.1"/>
    <property type="match status" value="2"/>
</dbReference>
<dbReference type="Proteomes" id="UP000008952">
    <property type="component" value="Unassembled WGS sequence"/>
</dbReference>
<dbReference type="GO" id="GO:0005524">
    <property type="term" value="F:ATP binding"/>
    <property type="evidence" value="ECO:0007669"/>
    <property type="project" value="UniProtKB-KW"/>
</dbReference>
<dbReference type="PROSITE" id="PS50893">
    <property type="entry name" value="ABC_TRANSPORTER_2"/>
    <property type="match status" value="2"/>
</dbReference>
<dbReference type="PANTHER" id="PTHR43776:SF7">
    <property type="entry name" value="D,D-DIPEPTIDE TRANSPORT ATP-BINDING PROTEIN DDPF-RELATED"/>
    <property type="match status" value="1"/>
</dbReference>
<dbReference type="Pfam" id="PF00005">
    <property type="entry name" value="ABC_tran"/>
    <property type="match status" value="2"/>
</dbReference>
<dbReference type="InterPro" id="IPR003593">
    <property type="entry name" value="AAA+_ATPase"/>
</dbReference>
<dbReference type="GO" id="GO:0005886">
    <property type="term" value="C:plasma membrane"/>
    <property type="evidence" value="ECO:0007669"/>
    <property type="project" value="UniProtKB-SubCell"/>
</dbReference>
<dbReference type="FunFam" id="3.40.50.300:FF:000016">
    <property type="entry name" value="Oligopeptide ABC transporter ATP-binding component"/>
    <property type="match status" value="1"/>
</dbReference>
<dbReference type="GO" id="GO:0016887">
    <property type="term" value="F:ATP hydrolysis activity"/>
    <property type="evidence" value="ECO:0007669"/>
    <property type="project" value="InterPro"/>
</dbReference>
<feature type="domain" description="ABC transporter" evidence="6">
    <location>
        <begin position="6"/>
        <end position="256"/>
    </location>
</feature>
<comment type="similarity">
    <text evidence="2">Belongs to the ABC transporter superfamily.</text>
</comment>
<gene>
    <name evidence="7" type="ORF">ME5_01685</name>
</gene>
<dbReference type="STRING" id="1094558.ME5_01685"/>
<dbReference type="NCBIfam" id="NF008453">
    <property type="entry name" value="PRK11308.1"/>
    <property type="match status" value="2"/>
</dbReference>
<evidence type="ECO:0000256" key="3">
    <source>
        <dbReference type="ARBA" id="ARBA00022448"/>
    </source>
</evidence>
<dbReference type="CDD" id="cd03257">
    <property type="entry name" value="ABC_NikE_OppD_transporters"/>
    <property type="match status" value="2"/>
</dbReference>
<evidence type="ECO:0000256" key="2">
    <source>
        <dbReference type="ARBA" id="ARBA00005417"/>
    </source>
</evidence>
<reference evidence="7 8" key="1">
    <citation type="submission" date="2012-03" db="EMBL/GenBank/DDBJ databases">
        <title>The Genome Sequence of Bartonella tamiae Th239.</title>
        <authorList>
            <consortium name="The Broad Institute Genome Sequencing Platform"/>
            <consortium name="The Broad Institute Genome Sequencing Center for Infectious Disease"/>
            <person name="Feldgarden M."/>
            <person name="Kirby J."/>
            <person name="Kosoy M."/>
            <person name="Birtles R."/>
            <person name="Probert W.S."/>
            <person name="Chiaraviglio L."/>
            <person name="Young S.K."/>
            <person name="Zeng Q."/>
            <person name="Gargeya S."/>
            <person name="Fitzgerald M."/>
            <person name="Haas B."/>
            <person name="Abouelleil A."/>
            <person name="Alvarado L."/>
            <person name="Arachchi H.M."/>
            <person name="Berlin A."/>
            <person name="Chapman S.B."/>
            <person name="Gearin G."/>
            <person name="Goldberg J."/>
            <person name="Griggs A."/>
            <person name="Gujja S."/>
            <person name="Hansen M."/>
            <person name="Heiman D."/>
            <person name="Howarth C."/>
            <person name="Larimer J."/>
            <person name="Lui A."/>
            <person name="MacDonald P.J.P."/>
            <person name="McCowen C."/>
            <person name="Montmayeur A."/>
            <person name="Murphy C."/>
            <person name="Neiman D."/>
            <person name="Pearson M."/>
            <person name="Priest M."/>
            <person name="Roberts A."/>
            <person name="Saif S."/>
            <person name="Shea T."/>
            <person name="Sisk P."/>
            <person name="Stolte C."/>
            <person name="Sykes S."/>
            <person name="Wortman J."/>
            <person name="Nusbaum C."/>
            <person name="Birren B."/>
        </authorList>
    </citation>
    <scope>NUCLEOTIDE SEQUENCE [LARGE SCALE GENOMIC DNA]</scope>
    <source>
        <strain evidence="7 8">Th239</strain>
    </source>
</reference>
<dbReference type="PANTHER" id="PTHR43776">
    <property type="entry name" value="TRANSPORT ATP-BINDING PROTEIN"/>
    <property type="match status" value="1"/>
</dbReference>
<dbReference type="InterPro" id="IPR003439">
    <property type="entry name" value="ABC_transporter-like_ATP-bd"/>
</dbReference>
<dbReference type="PATRIC" id="fig|1094558.3.peg.1809"/>
<dbReference type="EMBL" id="AIMB01000008">
    <property type="protein sequence ID" value="EJF89134.1"/>
    <property type="molecule type" value="Genomic_DNA"/>
</dbReference>